<dbReference type="EMBL" id="BKCJ010003364">
    <property type="protein sequence ID" value="GEU54636.1"/>
    <property type="molecule type" value="Genomic_DNA"/>
</dbReference>
<evidence type="ECO:0000313" key="2">
    <source>
        <dbReference type="EMBL" id="GEU54636.1"/>
    </source>
</evidence>
<reference evidence="2" key="1">
    <citation type="journal article" date="2019" name="Sci. Rep.">
        <title>Draft genome of Tanacetum cinerariifolium, the natural source of mosquito coil.</title>
        <authorList>
            <person name="Yamashiro T."/>
            <person name="Shiraishi A."/>
            <person name="Satake H."/>
            <person name="Nakayama K."/>
        </authorList>
    </citation>
    <scope>NUCLEOTIDE SEQUENCE</scope>
</reference>
<proteinExistence type="predicted"/>
<name>A0A6L2KZH2_TANCI</name>
<dbReference type="PANTHER" id="PTHR10775:SF185">
    <property type="entry name" value="OS08G0208400 PROTEIN"/>
    <property type="match status" value="1"/>
</dbReference>
<dbReference type="InterPro" id="IPR029480">
    <property type="entry name" value="Transpos_assoc"/>
</dbReference>
<dbReference type="Pfam" id="PF13963">
    <property type="entry name" value="Transpos_assoc"/>
    <property type="match status" value="1"/>
</dbReference>
<gene>
    <name evidence="2" type="ORF">Tci_026614</name>
</gene>
<evidence type="ECO:0000259" key="1">
    <source>
        <dbReference type="Pfam" id="PF13963"/>
    </source>
</evidence>
<feature type="domain" description="Transposase-associated" evidence="1">
    <location>
        <begin position="5"/>
        <end position="77"/>
    </location>
</feature>
<comment type="caution">
    <text evidence="2">The sequence shown here is derived from an EMBL/GenBank/DDBJ whole genome shotgun (WGS) entry which is preliminary data.</text>
</comment>
<organism evidence="2">
    <name type="scientific">Tanacetum cinerariifolium</name>
    <name type="common">Dalmatian daisy</name>
    <name type="synonym">Chrysanthemum cinerariifolium</name>
    <dbReference type="NCBI Taxonomy" id="118510"/>
    <lineage>
        <taxon>Eukaryota</taxon>
        <taxon>Viridiplantae</taxon>
        <taxon>Streptophyta</taxon>
        <taxon>Embryophyta</taxon>
        <taxon>Tracheophyta</taxon>
        <taxon>Spermatophyta</taxon>
        <taxon>Magnoliopsida</taxon>
        <taxon>eudicotyledons</taxon>
        <taxon>Gunneridae</taxon>
        <taxon>Pentapetalae</taxon>
        <taxon>asterids</taxon>
        <taxon>campanulids</taxon>
        <taxon>Asterales</taxon>
        <taxon>Asteraceae</taxon>
        <taxon>Asteroideae</taxon>
        <taxon>Anthemideae</taxon>
        <taxon>Anthemidinae</taxon>
        <taxon>Tanacetum</taxon>
    </lineage>
</organism>
<protein>
    <recommendedName>
        <fullName evidence="1">Transposase-associated domain-containing protein</fullName>
    </recommendedName>
</protein>
<dbReference type="PANTHER" id="PTHR10775">
    <property type="entry name" value="OS08G0208400 PROTEIN"/>
    <property type="match status" value="1"/>
</dbReference>
<accession>A0A6L2KZH2</accession>
<sequence>MVIDKSWTHLGRHEKAFYAGLQKFVEHCKSLVNSFRNVKCPWKSCRIVSWVFIDNLSRHITNSGWDPSYKTWSNHSEPNLPLSVIHNTTQPQMMTDMTACLNDLSYIPPNNEQNESTEGDIGETSNEPTQAIHNEFEELYASANEELYSSCDYSFFQNAFPTTKGHKLPPSYYAIKNAFKTTGLGYESIHACVNDCFLFRGEDHKDKLLCLVCNMSRWKDSNIPGKKVPKKVYPGFAAGRLAEEREV</sequence>
<dbReference type="AlphaFoldDB" id="A0A6L2KZH2"/>